<organism evidence="1 2">
    <name type="scientific">Ruminococcus bicirculans</name>
    <name type="common">ex Wegman et al. 2014</name>
    <dbReference type="NCBI Taxonomy" id="1160721"/>
    <lineage>
        <taxon>Bacteria</taxon>
        <taxon>Bacillati</taxon>
        <taxon>Bacillota</taxon>
        <taxon>Clostridia</taxon>
        <taxon>Eubacteriales</taxon>
        <taxon>Oscillospiraceae</taxon>
        <taxon>Ruminococcus</taxon>
    </lineage>
</organism>
<dbReference type="RefSeq" id="WP_195388860.1">
    <property type="nucleotide sequence ID" value="NZ_JADNGL010000015.1"/>
</dbReference>
<proteinExistence type="predicted"/>
<gene>
    <name evidence="1" type="ORF">PNU62_11025</name>
</gene>
<dbReference type="Proteomes" id="UP001211015">
    <property type="component" value="Unassembled WGS sequence"/>
</dbReference>
<dbReference type="AlphaFoldDB" id="A0AAW6EFF2"/>
<dbReference type="EMBL" id="JAQMLV010000015">
    <property type="protein sequence ID" value="MDB8745549.1"/>
    <property type="molecule type" value="Genomic_DNA"/>
</dbReference>
<accession>A0AAW6EFF2</accession>
<protein>
    <submittedName>
        <fullName evidence="1">Uncharacterized protein</fullName>
    </submittedName>
</protein>
<name>A0AAW6EFF2_9FIRM</name>
<comment type="caution">
    <text evidence="1">The sequence shown here is derived from an EMBL/GenBank/DDBJ whole genome shotgun (WGS) entry which is preliminary data.</text>
</comment>
<evidence type="ECO:0000313" key="1">
    <source>
        <dbReference type="EMBL" id="MDB8745549.1"/>
    </source>
</evidence>
<sequence>MSDNEILNNLLLDLKNYDIYNFLERVSSLNLIPQNQNKCMIFDTIIDCILSKDLSFFTGTNIMGKAKFEKMVNECMKLSISYGIDPIEEPFIYREQFYGNKWIFSGITRYIGYNLQIFLDIIFANKNSFDEVFVFECRNMATLILEILDKTAEILGYNLSSLKHHETLNIVYPMSTEKSDMLINSITIDNNLIYELLRSDAESVFSVFGNKDRDFISDGNNFEFYYKPFLKINTQYSIILNHTILAPFLIHFFLKKAKEYNCFDELIQLYNDDCFKKCIINLSRLGHHKIKESEYGVNLINRLDYKELLLNVSNDGILFLRFFCDDGKDYNLENIFSETRIDTSEIEERLSYIADNITITLNKNRIYQLTVSNSFGRALFVGFQKKPYTKNIALSPFELYCLSVNESHRPNFIPRYIDSKLKLSPSFLPYPMDINYIAIYSDNNYSFYIDDDVDVRESNLFVEFGDSIDYLNKALTKLDKQLVSFPNSNYLKEVVLTDLKRNIYCSTSHKQFELLIKFKNINIWITTEEPTSIEMLNVIKTLLDVVSYWLSEVKDIIEQNVFNCSTIEIRNILNGNIADYYAVQDNVTSNNEEIIVKHENNVIILHWCPKDYLKFSEKTNLFEKELLFKVLNELFSYSTSNIVSTQLDYVFCNPLKKKVYALDYTNTPYLKPTNSELQLIPVECEDSLLYELGDYFTKVKQIQKGTNIPSEEKNKICNDAVGYLFKKLCDFSQNYKAEQLIYKLCNDLETTMFSMMVERGRYAYQLNCYPEKTNDLQEQFNQINKASLSQKFLLEYISAQPPKGDINLGEMDYEKMLSICSAIIDWANTSDYYRYKIIDSDMSILNSGRIGIDKTDIDKLATINGMAAIKRINDHSNPYIDTYHADILALQPPQELNIAYLEEFGFTFTDFINFIYAMLEIGDEIESNVKTITHDELPDKIKKYVKLDVKVIWQIIDSSSLSQRNDYLTPPSGFSKNDIWPWKFNRRLSVTRRPIVNYDNKFIWGNRQLYHCMLFTVDLINDAKLPVFNEKGKLKSLLGRIANSGGNHFNDAVADKLKKIDGLIIDSKVKKINGIKITDDKNQDIGDIDVLIIYPKKKKIIVAEVKDFSFTKSPYEMHQEYLRVFCDQKGELCYISKHKRRVAWIKNHIDDIIKHYNLSHEKWKIDDVLILNEQIISNEYYHINQKTILYADISKESINKI</sequence>
<evidence type="ECO:0000313" key="2">
    <source>
        <dbReference type="Proteomes" id="UP001211015"/>
    </source>
</evidence>
<reference evidence="1" key="1">
    <citation type="submission" date="2023-01" db="EMBL/GenBank/DDBJ databases">
        <title>Human gut microbiome strain richness.</title>
        <authorList>
            <person name="Chen-Liaw A."/>
        </authorList>
    </citation>
    <scope>NUCLEOTIDE SEQUENCE</scope>
    <source>
        <strain evidence="1">1001275st1_F4_1001275B_160808</strain>
    </source>
</reference>